<dbReference type="RefSeq" id="XP_025380473.1">
    <property type="nucleotide sequence ID" value="XM_025518485.1"/>
</dbReference>
<keyword evidence="5" id="KW-0349">Heme</keyword>
<comment type="similarity">
    <text evidence="1 5">Belongs to the cytochrome P450 family.</text>
</comment>
<evidence type="ECO:0000313" key="6">
    <source>
        <dbReference type="EMBL" id="PWN93275.1"/>
    </source>
</evidence>
<dbReference type="PRINTS" id="PR00385">
    <property type="entry name" value="P450"/>
</dbReference>
<dbReference type="GO" id="GO:0004497">
    <property type="term" value="F:monooxygenase activity"/>
    <property type="evidence" value="ECO:0007669"/>
    <property type="project" value="UniProtKB-KW"/>
</dbReference>
<dbReference type="Proteomes" id="UP000245768">
    <property type="component" value="Unassembled WGS sequence"/>
</dbReference>
<evidence type="ECO:0000256" key="4">
    <source>
        <dbReference type="ARBA" id="ARBA00023004"/>
    </source>
</evidence>
<dbReference type="GO" id="GO:0016705">
    <property type="term" value="F:oxidoreductase activity, acting on paired donors, with incorporation or reduction of molecular oxygen"/>
    <property type="evidence" value="ECO:0007669"/>
    <property type="project" value="InterPro"/>
</dbReference>
<dbReference type="Gene3D" id="1.10.630.10">
    <property type="entry name" value="Cytochrome P450"/>
    <property type="match status" value="1"/>
</dbReference>
<keyword evidence="5" id="KW-0503">Monooxygenase</keyword>
<evidence type="ECO:0000313" key="7">
    <source>
        <dbReference type="Proteomes" id="UP000245768"/>
    </source>
</evidence>
<gene>
    <name evidence="6" type="ORF">FA10DRAFT_215206</name>
</gene>
<evidence type="ECO:0000256" key="3">
    <source>
        <dbReference type="ARBA" id="ARBA00023002"/>
    </source>
</evidence>
<dbReference type="SUPFAM" id="SSF48264">
    <property type="entry name" value="Cytochrome P450"/>
    <property type="match status" value="1"/>
</dbReference>
<keyword evidence="2 5" id="KW-0479">Metal-binding</keyword>
<evidence type="ECO:0000256" key="5">
    <source>
        <dbReference type="RuleBase" id="RU000461"/>
    </source>
</evidence>
<dbReference type="OrthoDB" id="1470350at2759"/>
<keyword evidence="4 5" id="KW-0408">Iron</keyword>
<dbReference type="InParanoid" id="A0A316YZM6"/>
<dbReference type="EMBL" id="KZ819634">
    <property type="protein sequence ID" value="PWN93275.1"/>
    <property type="molecule type" value="Genomic_DNA"/>
</dbReference>
<feature type="non-terminal residue" evidence="6">
    <location>
        <position position="477"/>
    </location>
</feature>
<dbReference type="InterPro" id="IPR001128">
    <property type="entry name" value="Cyt_P450"/>
</dbReference>
<dbReference type="GO" id="GO:0005506">
    <property type="term" value="F:iron ion binding"/>
    <property type="evidence" value="ECO:0007669"/>
    <property type="project" value="InterPro"/>
</dbReference>
<dbReference type="AlphaFoldDB" id="A0A316YZM6"/>
<evidence type="ECO:0000256" key="2">
    <source>
        <dbReference type="ARBA" id="ARBA00022723"/>
    </source>
</evidence>
<dbReference type="InterPro" id="IPR017972">
    <property type="entry name" value="Cyt_P450_CS"/>
</dbReference>
<proteinExistence type="inferred from homology"/>
<keyword evidence="7" id="KW-1185">Reference proteome</keyword>
<organism evidence="6 7">
    <name type="scientific">Acaromyces ingoldii</name>
    <dbReference type="NCBI Taxonomy" id="215250"/>
    <lineage>
        <taxon>Eukaryota</taxon>
        <taxon>Fungi</taxon>
        <taxon>Dikarya</taxon>
        <taxon>Basidiomycota</taxon>
        <taxon>Ustilaginomycotina</taxon>
        <taxon>Exobasidiomycetes</taxon>
        <taxon>Exobasidiales</taxon>
        <taxon>Cryptobasidiaceae</taxon>
        <taxon>Acaromyces</taxon>
    </lineage>
</organism>
<dbReference type="GO" id="GO:0020037">
    <property type="term" value="F:heme binding"/>
    <property type="evidence" value="ECO:0007669"/>
    <property type="project" value="InterPro"/>
</dbReference>
<reference evidence="6 7" key="1">
    <citation type="journal article" date="2018" name="Mol. Biol. Evol.">
        <title>Broad Genomic Sampling Reveals a Smut Pathogenic Ancestry of the Fungal Clade Ustilaginomycotina.</title>
        <authorList>
            <person name="Kijpornyongpan T."/>
            <person name="Mondo S.J."/>
            <person name="Barry K."/>
            <person name="Sandor L."/>
            <person name="Lee J."/>
            <person name="Lipzen A."/>
            <person name="Pangilinan J."/>
            <person name="LaButti K."/>
            <person name="Hainaut M."/>
            <person name="Henrissat B."/>
            <person name="Grigoriev I.V."/>
            <person name="Spatafora J.W."/>
            <person name="Aime M.C."/>
        </authorList>
    </citation>
    <scope>NUCLEOTIDE SEQUENCE [LARGE SCALE GENOMIC DNA]</scope>
    <source>
        <strain evidence="6 7">MCA 4198</strain>
    </source>
</reference>
<keyword evidence="3 5" id="KW-0560">Oxidoreductase</keyword>
<name>A0A316YZM6_9BASI</name>
<dbReference type="GO" id="GO:0006629">
    <property type="term" value="P:lipid metabolic process"/>
    <property type="evidence" value="ECO:0007669"/>
    <property type="project" value="UniProtKB-ARBA"/>
</dbReference>
<dbReference type="InterPro" id="IPR036396">
    <property type="entry name" value="Cyt_P450_sf"/>
</dbReference>
<dbReference type="GeneID" id="37040401"/>
<accession>A0A316YZM6</accession>
<dbReference type="PROSITE" id="PS00086">
    <property type="entry name" value="CYTOCHROME_P450"/>
    <property type="match status" value="1"/>
</dbReference>
<sequence length="477" mass="54807">RYLDQFYEWRKEYGLGYELTIPGHRIIEVNHPAWLEHFQKTAFPLYGKQHLVATNGELQRTGIFTSDGQRWAVQRKSATHAFSRNMLKGPVSAKLAHHVGLVEGLFDKLAVTGEVFDFQDVMARFTMLFSMSIAFSTHSTLADGLTKEPACLQRRYEFVDGFDRASPLIDLRTRNALWKIYELFDKSTKKDIDSTIQSIYGFIEPLVAERIALEEKQKIDGSGEEKNKDLLSMFMEKERDPWVLSGWMLNVLFAGRDTTAFTLAWQLYELLQPGNRSKNLIDLARKEIEDRGLSHLEDDDHGDAPYLDYDDMSKMVHLTAFWNETTRLHPASARGMSICYQDDILPEISELGQPAVQIKKGDYVMWQDWVMNRLPSVWGDDCLEFKPDRFLDVPAPSSTGTGEPKLKTFSPWKYHSFNGGPRTCLGMNLARFEGLTMFSALLSRFDFELVEPDLKPKYTTGMNMGIEQGLHVRVKRR</sequence>
<protein>
    <submittedName>
        <fullName evidence="6">Cytochrome P450</fullName>
    </submittedName>
</protein>
<dbReference type="STRING" id="215250.A0A316YZM6"/>
<evidence type="ECO:0000256" key="1">
    <source>
        <dbReference type="ARBA" id="ARBA00010617"/>
    </source>
</evidence>
<dbReference type="Pfam" id="PF00067">
    <property type="entry name" value="p450"/>
    <property type="match status" value="1"/>
</dbReference>
<feature type="non-terminal residue" evidence="6">
    <location>
        <position position="1"/>
    </location>
</feature>
<dbReference type="PANTHER" id="PTHR24296">
    <property type="entry name" value="CYTOCHROME P450"/>
    <property type="match status" value="1"/>
</dbReference>